<dbReference type="InterPro" id="IPR015590">
    <property type="entry name" value="Aldehyde_DH_dom"/>
</dbReference>
<organism evidence="7 8">
    <name type="scientific">Sinomonas atrocyanea</name>
    <dbReference type="NCBI Taxonomy" id="37927"/>
    <lineage>
        <taxon>Bacteria</taxon>
        <taxon>Bacillati</taxon>
        <taxon>Actinomycetota</taxon>
        <taxon>Actinomycetes</taxon>
        <taxon>Micrococcales</taxon>
        <taxon>Micrococcaceae</taxon>
        <taxon>Sinomonas</taxon>
    </lineage>
</organism>
<sequence>MALLDDVALWGGKVNIGGWTEAAGGTQDVTEPATGATLGSVGTASREDVYRAAQVAAEAQRAWAAKKPEERAAVLRRAGQLWEDHAAEVQDWIVRESGGIPPKAQLETHIAANECYEAAALPSHPHGEVLTSDEDRWSFARRRPVGVVSVIAPFNFPLILSIRSVAPALALGNAVLLKPDPRTAVCGGVALMRVFEEAGLPAGVLSLLPGGAETGQAVVEAPEVRVVSFTGSTAAGRKVGETAARLLKRAHLELGGNNALIVLPGADLAKAASAGAFGSFMHQGQICMTTGRHFVHETVYEDYVAALAEKAEHLPVGDPATGQVALGPIIDERQRDRIHGIVEASVAQGGRLAAGGSFEGLFYRPTVLADLDLDNPAFADEIFGPVAPVTRFTSVDEVVDLVNANEYGLSVGILGDVGTAMQIADRVHSGKVHINEQTVSDEANAPFGGVGASGTGARFGGATANMDAFTEVQWLTMRPEIAPYPF</sequence>
<accession>A0A127A514</accession>
<dbReference type="Pfam" id="PF00171">
    <property type="entry name" value="Aldedh"/>
    <property type="match status" value="1"/>
</dbReference>
<dbReference type="STRING" id="37927.SA2016_3874"/>
<dbReference type="OrthoDB" id="6882680at2"/>
<feature type="active site" evidence="4">
    <location>
        <position position="253"/>
    </location>
</feature>
<comment type="similarity">
    <text evidence="1 5">Belongs to the aldehyde dehydrogenase family.</text>
</comment>
<evidence type="ECO:0000313" key="7">
    <source>
        <dbReference type="EMBL" id="AMM34529.1"/>
    </source>
</evidence>
<evidence type="ECO:0000259" key="6">
    <source>
        <dbReference type="Pfam" id="PF00171"/>
    </source>
</evidence>
<dbReference type="CDD" id="cd07152">
    <property type="entry name" value="ALDH_BenzADH"/>
    <property type="match status" value="1"/>
</dbReference>
<dbReference type="GO" id="GO:0016620">
    <property type="term" value="F:oxidoreductase activity, acting on the aldehyde or oxo group of donors, NAD or NADP as acceptor"/>
    <property type="evidence" value="ECO:0007669"/>
    <property type="project" value="InterPro"/>
</dbReference>
<dbReference type="PATRIC" id="fig|37927.3.peg.3976"/>
<keyword evidence="8" id="KW-1185">Reference proteome</keyword>
<evidence type="ECO:0000256" key="5">
    <source>
        <dbReference type="RuleBase" id="RU003345"/>
    </source>
</evidence>
<dbReference type="AlphaFoldDB" id="A0A127A514"/>
<dbReference type="InterPro" id="IPR016161">
    <property type="entry name" value="Ald_DH/histidinol_DH"/>
</dbReference>
<dbReference type="SUPFAM" id="SSF53720">
    <property type="entry name" value="ALDH-like"/>
    <property type="match status" value="1"/>
</dbReference>
<dbReference type="Gene3D" id="3.40.309.10">
    <property type="entry name" value="Aldehyde Dehydrogenase, Chain A, domain 2"/>
    <property type="match status" value="1"/>
</dbReference>
<dbReference type="EMBL" id="CP014518">
    <property type="protein sequence ID" value="AMM34529.1"/>
    <property type="molecule type" value="Genomic_DNA"/>
</dbReference>
<dbReference type="RefSeq" id="WP_066501332.1">
    <property type="nucleotide sequence ID" value="NZ_BJMO01000006.1"/>
</dbReference>
<name>A0A127A514_9MICC</name>
<gene>
    <name evidence="7" type="ORF">SA2016_3874</name>
</gene>
<dbReference type="InterPro" id="IPR016163">
    <property type="entry name" value="Ald_DH_C"/>
</dbReference>
<evidence type="ECO:0000256" key="2">
    <source>
        <dbReference type="ARBA" id="ARBA00023002"/>
    </source>
</evidence>
<evidence type="ECO:0000256" key="1">
    <source>
        <dbReference type="ARBA" id="ARBA00009986"/>
    </source>
</evidence>
<feature type="domain" description="Aldehyde dehydrogenase" evidence="6">
    <location>
        <begin position="19"/>
        <end position="474"/>
    </location>
</feature>
<dbReference type="InterPro" id="IPR029510">
    <property type="entry name" value="Ald_DH_CS_GLU"/>
</dbReference>
<dbReference type="Proteomes" id="UP000070134">
    <property type="component" value="Chromosome"/>
</dbReference>
<keyword evidence="3" id="KW-0520">NAD</keyword>
<evidence type="ECO:0000256" key="3">
    <source>
        <dbReference type="ARBA" id="ARBA00023027"/>
    </source>
</evidence>
<dbReference type="KEGG" id="satk:SA2016_3874"/>
<proteinExistence type="inferred from homology"/>
<evidence type="ECO:0000313" key="8">
    <source>
        <dbReference type="Proteomes" id="UP000070134"/>
    </source>
</evidence>
<dbReference type="Gene3D" id="3.40.605.10">
    <property type="entry name" value="Aldehyde Dehydrogenase, Chain A, domain 1"/>
    <property type="match status" value="1"/>
</dbReference>
<keyword evidence="2 5" id="KW-0560">Oxidoreductase</keyword>
<reference evidence="7 8" key="1">
    <citation type="submission" date="2016-02" db="EMBL/GenBank/DDBJ databases">
        <title>Complete genome of Sinomonas atrocyanea KCTC 3377.</title>
        <authorList>
            <person name="Kim K.M."/>
        </authorList>
    </citation>
    <scope>NUCLEOTIDE SEQUENCE [LARGE SCALE GENOMIC DNA]</scope>
    <source>
        <strain evidence="7 8">KCTC 3377</strain>
    </source>
</reference>
<dbReference type="PANTHER" id="PTHR42986">
    <property type="entry name" value="BENZALDEHYDE DEHYDROGENASE YFMT"/>
    <property type="match status" value="1"/>
</dbReference>
<dbReference type="PROSITE" id="PS00687">
    <property type="entry name" value="ALDEHYDE_DEHYDR_GLU"/>
    <property type="match status" value="1"/>
</dbReference>
<dbReference type="PANTHER" id="PTHR42986:SF1">
    <property type="entry name" value="BENZALDEHYDE DEHYDROGENASE YFMT"/>
    <property type="match status" value="1"/>
</dbReference>
<evidence type="ECO:0000256" key="4">
    <source>
        <dbReference type="PROSITE-ProRule" id="PRU10007"/>
    </source>
</evidence>
<dbReference type="InterPro" id="IPR016162">
    <property type="entry name" value="Ald_DH_N"/>
</dbReference>
<protein>
    <submittedName>
        <fullName evidence="7">Aldehyde dehydrogenase</fullName>
    </submittedName>
</protein>